<accession>A0AAD9UBL2</accession>
<sequence length="194" mass="21087">MKKKIEKNPLFEDIKKNPLFDDITTKTLIVWNDVKEVRSSPVPALTVGLAGLIPFVAAPMYMMGAHLYMPSIAFAQVAYGAAVLSFNGGIRMGLTLPKEAVVELNWFNLGYGAASTVVATMGLLLPNPLSAFTIMTGLGVVAYFDMAMYGYPAWYKGLRVVTAFVAILSLWTTLMCALMLKRNKPTPRGEGGDV</sequence>
<keyword evidence="1" id="KW-0812">Transmembrane</keyword>
<dbReference type="AlphaFoldDB" id="A0AAD9UBL2"/>
<dbReference type="EMBL" id="JAODUO010000297">
    <property type="protein sequence ID" value="KAK2183753.1"/>
    <property type="molecule type" value="Genomic_DNA"/>
</dbReference>
<dbReference type="InterPro" id="IPR021836">
    <property type="entry name" value="DUF3429"/>
</dbReference>
<dbReference type="Proteomes" id="UP001209878">
    <property type="component" value="Unassembled WGS sequence"/>
</dbReference>
<organism evidence="2 3">
    <name type="scientific">Ridgeia piscesae</name>
    <name type="common">Tubeworm</name>
    <dbReference type="NCBI Taxonomy" id="27915"/>
    <lineage>
        <taxon>Eukaryota</taxon>
        <taxon>Metazoa</taxon>
        <taxon>Spiralia</taxon>
        <taxon>Lophotrochozoa</taxon>
        <taxon>Annelida</taxon>
        <taxon>Polychaeta</taxon>
        <taxon>Sedentaria</taxon>
        <taxon>Canalipalpata</taxon>
        <taxon>Sabellida</taxon>
        <taxon>Siboglinidae</taxon>
        <taxon>Ridgeia</taxon>
    </lineage>
</organism>
<comment type="caution">
    <text evidence="2">The sequence shown here is derived from an EMBL/GenBank/DDBJ whole genome shotgun (WGS) entry which is preliminary data.</text>
</comment>
<name>A0AAD9UBL2_RIDPI</name>
<protein>
    <submittedName>
        <fullName evidence="2">Uncharacterized protein</fullName>
    </submittedName>
</protein>
<gene>
    <name evidence="2" type="ORF">NP493_297g03017</name>
</gene>
<feature type="transmembrane region" description="Helical" evidence="1">
    <location>
        <begin position="157"/>
        <end position="180"/>
    </location>
</feature>
<reference evidence="2" key="1">
    <citation type="journal article" date="2023" name="Mol. Biol. Evol.">
        <title>Third-Generation Sequencing Reveals the Adaptive Role of the Epigenome in Three Deep-Sea Polychaetes.</title>
        <authorList>
            <person name="Perez M."/>
            <person name="Aroh O."/>
            <person name="Sun Y."/>
            <person name="Lan Y."/>
            <person name="Juniper S.K."/>
            <person name="Young C.R."/>
            <person name="Angers B."/>
            <person name="Qian P.Y."/>
        </authorList>
    </citation>
    <scope>NUCLEOTIDE SEQUENCE</scope>
    <source>
        <strain evidence="2">R07B-5</strain>
    </source>
</reference>
<dbReference type="PANTHER" id="PTHR15887:SF1">
    <property type="entry name" value="TRANSMEMBRANE PROTEIN 69"/>
    <property type="match status" value="1"/>
</dbReference>
<feature type="transmembrane region" description="Helical" evidence="1">
    <location>
        <begin position="132"/>
        <end position="151"/>
    </location>
</feature>
<evidence type="ECO:0000313" key="3">
    <source>
        <dbReference type="Proteomes" id="UP001209878"/>
    </source>
</evidence>
<evidence type="ECO:0000256" key="1">
    <source>
        <dbReference type="SAM" id="Phobius"/>
    </source>
</evidence>
<keyword evidence="1" id="KW-0472">Membrane</keyword>
<feature type="transmembrane region" description="Helical" evidence="1">
    <location>
        <begin position="42"/>
        <end position="60"/>
    </location>
</feature>
<keyword evidence="1" id="KW-1133">Transmembrane helix</keyword>
<dbReference type="Pfam" id="PF11911">
    <property type="entry name" value="DUF3429"/>
    <property type="match status" value="1"/>
</dbReference>
<keyword evidence="3" id="KW-1185">Reference proteome</keyword>
<evidence type="ECO:0000313" key="2">
    <source>
        <dbReference type="EMBL" id="KAK2183753.1"/>
    </source>
</evidence>
<dbReference type="PANTHER" id="PTHR15887">
    <property type="entry name" value="TRANSMEMBRANE PROTEIN 69"/>
    <property type="match status" value="1"/>
</dbReference>
<proteinExistence type="predicted"/>
<feature type="transmembrane region" description="Helical" evidence="1">
    <location>
        <begin position="67"/>
        <end position="86"/>
    </location>
</feature>
<feature type="transmembrane region" description="Helical" evidence="1">
    <location>
        <begin position="106"/>
        <end position="125"/>
    </location>
</feature>